<organism evidence="2 3">
    <name type="scientific">Rubroshorea leprosula</name>
    <dbReference type="NCBI Taxonomy" id="152421"/>
    <lineage>
        <taxon>Eukaryota</taxon>
        <taxon>Viridiplantae</taxon>
        <taxon>Streptophyta</taxon>
        <taxon>Embryophyta</taxon>
        <taxon>Tracheophyta</taxon>
        <taxon>Spermatophyta</taxon>
        <taxon>Magnoliopsida</taxon>
        <taxon>eudicotyledons</taxon>
        <taxon>Gunneridae</taxon>
        <taxon>Pentapetalae</taxon>
        <taxon>rosids</taxon>
        <taxon>malvids</taxon>
        <taxon>Malvales</taxon>
        <taxon>Dipterocarpaceae</taxon>
        <taxon>Rubroshorea</taxon>
    </lineage>
</organism>
<evidence type="ECO:0000256" key="1">
    <source>
        <dbReference type="SAM" id="Coils"/>
    </source>
</evidence>
<gene>
    <name evidence="2" type="ORF">SLEP1_g50437</name>
</gene>
<dbReference type="Gene3D" id="3.10.10.10">
    <property type="entry name" value="HIV Type 1 Reverse Transcriptase, subunit A, domain 1"/>
    <property type="match status" value="1"/>
</dbReference>
<dbReference type="PANTHER" id="PTHR24559:SF431">
    <property type="entry name" value="RNA-DIRECTED DNA POLYMERASE HOMOLOG"/>
    <property type="match status" value="1"/>
</dbReference>
<dbReference type="Gene3D" id="3.30.70.270">
    <property type="match status" value="1"/>
</dbReference>
<dbReference type="CDD" id="cd01647">
    <property type="entry name" value="RT_LTR"/>
    <property type="match status" value="1"/>
</dbReference>
<evidence type="ECO:0000313" key="2">
    <source>
        <dbReference type="EMBL" id="GKV43100.1"/>
    </source>
</evidence>
<dbReference type="AlphaFoldDB" id="A0AAV5LZZ3"/>
<dbReference type="InterPro" id="IPR043128">
    <property type="entry name" value="Rev_trsase/Diguanyl_cyclase"/>
</dbReference>
<proteinExistence type="predicted"/>
<feature type="coiled-coil region" evidence="1">
    <location>
        <begin position="434"/>
        <end position="461"/>
    </location>
</feature>
<keyword evidence="1" id="KW-0175">Coiled coil</keyword>
<dbReference type="Gene3D" id="1.10.340.70">
    <property type="match status" value="1"/>
</dbReference>
<dbReference type="SUPFAM" id="SSF56672">
    <property type="entry name" value="DNA/RNA polymerases"/>
    <property type="match status" value="1"/>
</dbReference>
<dbReference type="InterPro" id="IPR043502">
    <property type="entry name" value="DNA/RNA_pol_sf"/>
</dbReference>
<comment type="caution">
    <text evidence="2">The sequence shown here is derived from an EMBL/GenBank/DDBJ whole genome shotgun (WGS) entry which is preliminary data.</text>
</comment>
<dbReference type="PANTHER" id="PTHR24559">
    <property type="entry name" value="TRANSPOSON TY3-I GAG-POL POLYPROTEIN"/>
    <property type="match status" value="1"/>
</dbReference>
<reference evidence="2 3" key="1">
    <citation type="journal article" date="2021" name="Commun. Biol.">
        <title>The genome of Shorea leprosula (Dipterocarpaceae) highlights the ecological relevance of drought in aseasonal tropical rainforests.</title>
        <authorList>
            <person name="Ng K.K.S."/>
            <person name="Kobayashi M.J."/>
            <person name="Fawcett J.A."/>
            <person name="Hatakeyama M."/>
            <person name="Paape T."/>
            <person name="Ng C.H."/>
            <person name="Ang C.C."/>
            <person name="Tnah L.H."/>
            <person name="Lee C.T."/>
            <person name="Nishiyama T."/>
            <person name="Sese J."/>
            <person name="O'Brien M.J."/>
            <person name="Copetti D."/>
            <person name="Mohd Noor M.I."/>
            <person name="Ong R.C."/>
            <person name="Putra M."/>
            <person name="Sireger I.Z."/>
            <person name="Indrioko S."/>
            <person name="Kosugi Y."/>
            <person name="Izuno A."/>
            <person name="Isagi Y."/>
            <person name="Lee S.L."/>
            <person name="Shimizu K.K."/>
        </authorList>
    </citation>
    <scope>NUCLEOTIDE SEQUENCE [LARGE SCALE GENOMIC DNA]</scope>
    <source>
        <strain evidence="2">214</strain>
    </source>
</reference>
<accession>A0AAV5LZZ3</accession>
<keyword evidence="3" id="KW-1185">Reference proteome</keyword>
<protein>
    <submittedName>
        <fullName evidence="2">Uncharacterized protein</fullName>
    </submittedName>
</protein>
<evidence type="ECO:0000313" key="3">
    <source>
        <dbReference type="Proteomes" id="UP001054252"/>
    </source>
</evidence>
<dbReference type="Proteomes" id="UP001054252">
    <property type="component" value="Unassembled WGS sequence"/>
</dbReference>
<dbReference type="InterPro" id="IPR053134">
    <property type="entry name" value="RNA-dir_DNA_polymerase"/>
</dbReference>
<name>A0AAV5LZZ3_9ROSI</name>
<dbReference type="EMBL" id="BPVZ01000165">
    <property type="protein sequence ID" value="GKV43100.1"/>
    <property type="molecule type" value="Genomic_DNA"/>
</dbReference>
<sequence>MLGLDPAVVAHSLNVDLKAKLVMQPNHAFDLEVTIKIKEEVKKLLAAGFIKQNKKPTWLANIVPVQKKNGQIRCCVNFRDLNKACSKYEFFVLNMYVFMDNTTGYEMYSLMDGNSGYNQVSMCPNDVVKTSFHTLVGNFYYVVMPFRFKNAGTIYQRVKITCINPIVINGQDVVELLSKFFGSVQHLISDKVSGGEVASAQEIEKECTLYFDGFSTAKGATATATATATAMATAEASIVLRDDKGHDIVFSFKLDFLCTNNMAKLADALAIIASKVPITENPFSFQVIRNEHPIYHGHEFVLPQPPNHVDLRYEICNALLQQRLDVPLKDLSSYVIISCELYYCLSSGLITRCISNEEAYHKLREIHDCTYGQDNCASLYHRIHRINAEECDEHQGWRKLYEQLLAHGYYWPSMKQDVANLSGNVTLDRPIEDLESIKALHQTAQEKAKKYQSKMTNAYNRAVKAGVFTFGKWFSKPPNM</sequence>